<organism evidence="1">
    <name type="scientific">marine metagenome</name>
    <dbReference type="NCBI Taxonomy" id="408172"/>
    <lineage>
        <taxon>unclassified sequences</taxon>
        <taxon>metagenomes</taxon>
        <taxon>ecological metagenomes</taxon>
    </lineage>
</organism>
<gene>
    <name evidence="1" type="ORF">METZ01_LOCUS19354</name>
</gene>
<reference evidence="1" key="1">
    <citation type="submission" date="2018-05" db="EMBL/GenBank/DDBJ databases">
        <authorList>
            <person name="Lanie J.A."/>
            <person name="Ng W.-L."/>
            <person name="Kazmierczak K.M."/>
            <person name="Andrzejewski T.M."/>
            <person name="Davidsen T.M."/>
            <person name="Wayne K.J."/>
            <person name="Tettelin H."/>
            <person name="Glass J.I."/>
            <person name="Rusch D."/>
            <person name="Podicherti R."/>
            <person name="Tsui H.-C.T."/>
            <person name="Winkler M.E."/>
        </authorList>
    </citation>
    <scope>NUCLEOTIDE SEQUENCE</scope>
</reference>
<protein>
    <submittedName>
        <fullName evidence="1">Uncharacterized protein</fullName>
    </submittedName>
</protein>
<dbReference type="AlphaFoldDB" id="A0A381PHT3"/>
<evidence type="ECO:0000313" key="1">
    <source>
        <dbReference type="EMBL" id="SUZ66500.1"/>
    </source>
</evidence>
<name>A0A381PHT3_9ZZZZ</name>
<sequence length="50" mass="5966">VEISTHKLVFKTDRYRDGDLADTQEKFPIVMIRQQKFFPENPEILLQNTD</sequence>
<accession>A0A381PHT3</accession>
<proteinExistence type="predicted"/>
<feature type="non-terminal residue" evidence="1">
    <location>
        <position position="1"/>
    </location>
</feature>
<dbReference type="EMBL" id="UINC01000985">
    <property type="protein sequence ID" value="SUZ66500.1"/>
    <property type="molecule type" value="Genomic_DNA"/>
</dbReference>